<dbReference type="EMBL" id="PFBO01000120">
    <property type="protein sequence ID" value="PIT90231.1"/>
    <property type="molecule type" value="Genomic_DNA"/>
</dbReference>
<keyword evidence="3" id="KW-0949">S-adenosyl-L-methionine</keyword>
<dbReference type="PANTHER" id="PTHR30307:SF0">
    <property type="entry name" value="S-ADENOSYLMETHIONINE:TRNA RIBOSYLTRANSFERASE-ISOMERASE"/>
    <property type="match status" value="1"/>
</dbReference>
<dbReference type="InterPro" id="IPR036100">
    <property type="entry name" value="QueA_sf"/>
</dbReference>
<gene>
    <name evidence="5" type="ORF">COU22_03365</name>
</gene>
<comment type="caution">
    <text evidence="5">The sequence shown here is derived from an EMBL/GenBank/DDBJ whole genome shotgun (WGS) entry which is preliminary data.</text>
</comment>
<dbReference type="PANTHER" id="PTHR30307">
    <property type="entry name" value="S-ADENOSYLMETHIONINE:TRNA RIBOSYLTRANSFERASE-ISOMERASE"/>
    <property type="match status" value="1"/>
</dbReference>
<dbReference type="GO" id="GO:0008616">
    <property type="term" value="P:tRNA queuosine(34) biosynthetic process"/>
    <property type="evidence" value="ECO:0007669"/>
    <property type="project" value="UniProtKB-KW"/>
</dbReference>
<organism evidence="5 6">
    <name type="scientific">Candidatus Komeilibacteria bacterium CG10_big_fil_rev_8_21_14_0_10_41_13</name>
    <dbReference type="NCBI Taxonomy" id="1974476"/>
    <lineage>
        <taxon>Bacteria</taxon>
        <taxon>Candidatus Komeiliibacteriota</taxon>
    </lineage>
</organism>
<dbReference type="InterPro" id="IPR042118">
    <property type="entry name" value="QueA_dom1"/>
</dbReference>
<keyword evidence="1" id="KW-0963">Cytoplasm</keyword>
<evidence type="ECO:0000256" key="1">
    <source>
        <dbReference type="ARBA" id="ARBA00022490"/>
    </source>
</evidence>
<accession>A0A2M6WBS3</accession>
<feature type="non-terminal residue" evidence="5">
    <location>
        <position position="76"/>
    </location>
</feature>
<dbReference type="AlphaFoldDB" id="A0A2M6WBS3"/>
<reference evidence="6" key="1">
    <citation type="submission" date="2017-09" db="EMBL/GenBank/DDBJ databases">
        <title>Depth-based differentiation of microbial function through sediment-hosted aquifers and enrichment of novel symbionts in the deep terrestrial subsurface.</title>
        <authorList>
            <person name="Probst A.J."/>
            <person name="Ladd B."/>
            <person name="Jarett J.K."/>
            <person name="Geller-Mcgrath D.E."/>
            <person name="Sieber C.M.K."/>
            <person name="Emerson J.B."/>
            <person name="Anantharaman K."/>
            <person name="Thomas B.C."/>
            <person name="Malmstrom R."/>
            <person name="Stieglmeier M."/>
            <person name="Klingl A."/>
            <person name="Woyke T."/>
            <person name="Ryan C.M."/>
            <person name="Banfield J.F."/>
        </authorList>
    </citation>
    <scope>NUCLEOTIDE SEQUENCE [LARGE SCALE GENOMIC DNA]</scope>
</reference>
<dbReference type="Pfam" id="PF02547">
    <property type="entry name" value="Queuosine_synth"/>
    <property type="match status" value="1"/>
</dbReference>
<dbReference type="SUPFAM" id="SSF111337">
    <property type="entry name" value="QueA-like"/>
    <property type="match status" value="1"/>
</dbReference>
<protein>
    <submittedName>
        <fullName evidence="5">tRNA preQ1(34) S-adenosylmethionine ribosyltransferase-isomerase QueA</fullName>
    </submittedName>
</protein>
<evidence type="ECO:0000256" key="4">
    <source>
        <dbReference type="ARBA" id="ARBA00022785"/>
    </source>
</evidence>
<dbReference type="Proteomes" id="UP000230543">
    <property type="component" value="Unassembled WGS sequence"/>
</dbReference>
<sequence>MKLKDFDYHLPKELIAHKPADKRDRSRLMVVDRQSGKLEHKHFFDLPDYLQPGDVLVVNKTKVFPARLIGNRLVTG</sequence>
<dbReference type="InterPro" id="IPR003699">
    <property type="entry name" value="QueA"/>
</dbReference>
<dbReference type="GO" id="GO:0051075">
    <property type="term" value="F:S-adenosylmethionine:tRNA ribosyltransferase-isomerase activity"/>
    <property type="evidence" value="ECO:0007669"/>
    <property type="project" value="TreeGrafter"/>
</dbReference>
<keyword evidence="2 5" id="KW-0808">Transferase</keyword>
<evidence type="ECO:0000256" key="2">
    <source>
        <dbReference type="ARBA" id="ARBA00022679"/>
    </source>
</evidence>
<evidence type="ECO:0000313" key="6">
    <source>
        <dbReference type="Proteomes" id="UP000230543"/>
    </source>
</evidence>
<evidence type="ECO:0000313" key="5">
    <source>
        <dbReference type="EMBL" id="PIT90231.1"/>
    </source>
</evidence>
<dbReference type="Gene3D" id="3.40.1780.10">
    <property type="entry name" value="QueA-like"/>
    <property type="match status" value="1"/>
</dbReference>
<proteinExistence type="predicted"/>
<evidence type="ECO:0000256" key="3">
    <source>
        <dbReference type="ARBA" id="ARBA00022691"/>
    </source>
</evidence>
<keyword evidence="4" id="KW-0671">Queuosine biosynthesis</keyword>
<keyword evidence="5" id="KW-0413">Isomerase</keyword>
<name>A0A2M6WBS3_9BACT</name>